<dbReference type="PANTHER" id="PTHR38766:SF1">
    <property type="entry name" value="FLAGELLAR PROTEIN FLIO"/>
    <property type="match status" value="1"/>
</dbReference>
<keyword evidence="5 7" id="KW-0975">Bacterial flagellum</keyword>
<evidence type="ECO:0000256" key="5">
    <source>
        <dbReference type="ARBA" id="ARBA00023143"/>
    </source>
</evidence>
<evidence type="ECO:0000256" key="6">
    <source>
        <dbReference type="ARBA" id="ARBA00037937"/>
    </source>
</evidence>
<reference evidence="9 10" key="1">
    <citation type="submission" date="2021-03" db="EMBL/GenBank/DDBJ databases">
        <title>novel species isolated from a fishpond in China.</title>
        <authorList>
            <person name="Lu H."/>
            <person name="Cai Z."/>
        </authorList>
    </citation>
    <scope>NUCLEOTIDE SEQUENCE [LARGE SCALE GENOMIC DNA]</scope>
    <source>
        <strain evidence="9 10">Y57</strain>
    </source>
</reference>
<evidence type="ECO:0000256" key="4">
    <source>
        <dbReference type="ARBA" id="ARBA00023136"/>
    </source>
</evidence>
<keyword evidence="9" id="KW-0969">Cilium</keyword>
<evidence type="ECO:0000313" key="10">
    <source>
        <dbReference type="Proteomes" id="UP000663992"/>
    </source>
</evidence>
<keyword evidence="9" id="KW-0282">Flagellum</keyword>
<organism evidence="9 10">
    <name type="scientific">Bowmanella yangjiangensis</name>
    <dbReference type="NCBI Taxonomy" id="2811230"/>
    <lineage>
        <taxon>Bacteria</taxon>
        <taxon>Pseudomonadati</taxon>
        <taxon>Pseudomonadota</taxon>
        <taxon>Gammaproteobacteria</taxon>
        <taxon>Alteromonadales</taxon>
        <taxon>Alteromonadaceae</taxon>
        <taxon>Bowmanella</taxon>
    </lineage>
</organism>
<dbReference type="EMBL" id="JAFKCS010000009">
    <property type="protein sequence ID" value="MBN7820472.1"/>
    <property type="molecule type" value="Genomic_DNA"/>
</dbReference>
<sequence>MAKLLLCSLAWFTFPSFADNKPLNSPVDYLSVLLSLVVVIAMVFMLGYLMRRFNVTQHGGGQMKVVGSMALGTRERILVIQVGEEQHMLGVTAQNINHLARLETPLEVPQASGDNFKNKLSQLMQGHKGKTDE</sequence>
<name>A0ABS3CTM2_9ALTE</name>
<dbReference type="RefSeq" id="WP_206594301.1">
    <property type="nucleotide sequence ID" value="NZ_JAFKCS010000009.1"/>
</dbReference>
<keyword evidence="9" id="KW-0966">Cell projection</keyword>
<gene>
    <name evidence="9" type="primary">fliO</name>
    <name evidence="9" type="ORF">J0A65_11385</name>
</gene>
<keyword evidence="3 7" id="KW-1133">Transmembrane helix</keyword>
<comment type="caution">
    <text evidence="9">The sequence shown here is derived from an EMBL/GenBank/DDBJ whole genome shotgun (WGS) entry which is preliminary data.</text>
</comment>
<comment type="subcellular location">
    <subcellularLocation>
        <location evidence="7">Cell membrane</location>
    </subcellularLocation>
    <subcellularLocation>
        <location evidence="7">Bacterial flagellum basal body</location>
    </subcellularLocation>
</comment>
<keyword evidence="4 7" id="KW-0472">Membrane</keyword>
<evidence type="ECO:0000256" key="7">
    <source>
        <dbReference type="RuleBase" id="RU362064"/>
    </source>
</evidence>
<keyword evidence="10" id="KW-1185">Reference proteome</keyword>
<evidence type="ECO:0000313" key="9">
    <source>
        <dbReference type="EMBL" id="MBN7820472.1"/>
    </source>
</evidence>
<evidence type="ECO:0000256" key="3">
    <source>
        <dbReference type="ARBA" id="ARBA00022989"/>
    </source>
</evidence>
<keyword evidence="8" id="KW-0732">Signal</keyword>
<comment type="similarity">
    <text evidence="6 7">Belongs to the FliO/MopB family.</text>
</comment>
<dbReference type="InterPro" id="IPR052205">
    <property type="entry name" value="FliO/MopB"/>
</dbReference>
<evidence type="ECO:0000256" key="2">
    <source>
        <dbReference type="ARBA" id="ARBA00022692"/>
    </source>
</evidence>
<feature type="signal peptide" evidence="8">
    <location>
        <begin position="1"/>
        <end position="18"/>
    </location>
</feature>
<proteinExistence type="inferred from homology"/>
<dbReference type="NCBIfam" id="TIGR03500">
    <property type="entry name" value="FliO_TIGR"/>
    <property type="match status" value="1"/>
</dbReference>
<dbReference type="PANTHER" id="PTHR38766">
    <property type="entry name" value="FLAGELLAR PROTEIN FLIO"/>
    <property type="match status" value="1"/>
</dbReference>
<keyword evidence="1 7" id="KW-1003">Cell membrane</keyword>
<accession>A0ABS3CTM2</accession>
<dbReference type="Proteomes" id="UP000663992">
    <property type="component" value="Unassembled WGS sequence"/>
</dbReference>
<evidence type="ECO:0000256" key="8">
    <source>
        <dbReference type="SAM" id="SignalP"/>
    </source>
</evidence>
<dbReference type="InterPro" id="IPR022781">
    <property type="entry name" value="Flagellar_biosynth_FliO"/>
</dbReference>
<dbReference type="Pfam" id="PF04347">
    <property type="entry name" value="FliO"/>
    <property type="match status" value="1"/>
</dbReference>
<feature type="chain" id="PRO_5045048632" description="Flagellar protein" evidence="8">
    <location>
        <begin position="19"/>
        <end position="133"/>
    </location>
</feature>
<feature type="transmembrane region" description="Helical" evidence="7">
    <location>
        <begin position="28"/>
        <end position="49"/>
    </location>
</feature>
<evidence type="ECO:0000256" key="1">
    <source>
        <dbReference type="ARBA" id="ARBA00022475"/>
    </source>
</evidence>
<protein>
    <recommendedName>
        <fullName evidence="7">Flagellar protein</fullName>
    </recommendedName>
</protein>
<keyword evidence="2 7" id="KW-0812">Transmembrane</keyword>